<evidence type="ECO:0000313" key="2">
    <source>
        <dbReference type="Proteomes" id="UP000273643"/>
    </source>
</evidence>
<name>A0A3N1NU45_9GAMM</name>
<dbReference type="EMBL" id="RJUK01000002">
    <property type="protein sequence ID" value="ROQ18477.1"/>
    <property type="molecule type" value="Genomic_DNA"/>
</dbReference>
<keyword evidence="1" id="KW-0436">Ligase</keyword>
<sequence length="327" mass="37743">MGLRLPARAENAQGEPRRIGVELEMNGLTLDQLSELVADYLSLTVKPNGRYERVLSGDPAGDWGVELDFRLLKELGREERDRGTFSGELGDSAEEVLKWLADSLVPMELVSPPLPMTRLDEVEEIIRRLRAAGAKGTSDRLINAFGMQLNPEVPEEKTGTITAYLKAFSCLYDWLYARADINLSRQVTHYIDPYPTDYRRLLARADYWPDQSQLIDDYLAHNPSRNRALDMLPLFAHLDEPRVRQQLDDPLIKARPAFHYRLPDCEIHRPDWTLALAWNDWLEVEALAADAPRLADCCRSYHEFLADPLDRWFGDWVQQVEDRWLRR</sequence>
<dbReference type="RefSeq" id="WP_211331136.1">
    <property type="nucleotide sequence ID" value="NZ_RJUK01000002.1"/>
</dbReference>
<dbReference type="InterPro" id="IPR022025">
    <property type="entry name" value="Amidoligase_2"/>
</dbReference>
<accession>A0A3N1NU45</accession>
<comment type="caution">
    <text evidence="1">The sequence shown here is derived from an EMBL/GenBank/DDBJ whole genome shotgun (WGS) entry which is preliminary data.</text>
</comment>
<protein>
    <submittedName>
        <fullName evidence="1">Putative amidoligase enzyme</fullName>
    </submittedName>
</protein>
<gene>
    <name evidence="1" type="ORF">EDC38_2704</name>
</gene>
<organism evidence="1 2">
    <name type="scientific">Marinimicrobium koreense</name>
    <dbReference type="NCBI Taxonomy" id="306545"/>
    <lineage>
        <taxon>Bacteria</taxon>
        <taxon>Pseudomonadati</taxon>
        <taxon>Pseudomonadota</taxon>
        <taxon>Gammaproteobacteria</taxon>
        <taxon>Cellvibrionales</taxon>
        <taxon>Cellvibrionaceae</taxon>
        <taxon>Marinimicrobium</taxon>
    </lineage>
</organism>
<keyword evidence="2" id="KW-1185">Reference proteome</keyword>
<evidence type="ECO:0000313" key="1">
    <source>
        <dbReference type="EMBL" id="ROQ18477.1"/>
    </source>
</evidence>
<dbReference type="AlphaFoldDB" id="A0A3N1NU45"/>
<dbReference type="GO" id="GO:0016874">
    <property type="term" value="F:ligase activity"/>
    <property type="evidence" value="ECO:0007669"/>
    <property type="project" value="UniProtKB-KW"/>
</dbReference>
<proteinExistence type="predicted"/>
<dbReference type="Pfam" id="PF12224">
    <property type="entry name" value="Amidoligase_2"/>
    <property type="match status" value="1"/>
</dbReference>
<dbReference type="Proteomes" id="UP000273643">
    <property type="component" value="Unassembled WGS sequence"/>
</dbReference>
<reference evidence="1 2" key="1">
    <citation type="submission" date="2018-11" db="EMBL/GenBank/DDBJ databases">
        <title>Genomic Encyclopedia of Type Strains, Phase IV (KMG-IV): sequencing the most valuable type-strain genomes for metagenomic binning, comparative biology and taxonomic classification.</title>
        <authorList>
            <person name="Goeker M."/>
        </authorList>
    </citation>
    <scope>NUCLEOTIDE SEQUENCE [LARGE SCALE GENOMIC DNA]</scope>
    <source>
        <strain evidence="1 2">DSM 16974</strain>
    </source>
</reference>